<reference evidence="3" key="1">
    <citation type="submission" date="2022-10" db="EMBL/GenBank/DDBJ databases">
        <title>Novel sulphate-reducing endosymbionts in the free-living metamonad Anaeramoeba.</title>
        <authorList>
            <person name="Jerlstrom-Hultqvist J."/>
            <person name="Cepicka I."/>
            <person name="Gallot-Lavallee L."/>
            <person name="Salas-Leiva D."/>
            <person name="Curtis B.A."/>
            <person name="Zahonova K."/>
            <person name="Pipaliya S."/>
            <person name="Dacks J."/>
            <person name="Roger A.J."/>
        </authorList>
    </citation>
    <scope>NUCLEOTIDE SEQUENCE</scope>
    <source>
        <strain evidence="3">BMAN</strain>
    </source>
</reference>
<feature type="compositionally biased region" description="Basic and acidic residues" evidence="2">
    <location>
        <begin position="162"/>
        <end position="177"/>
    </location>
</feature>
<dbReference type="AlphaFoldDB" id="A0A9Q0RDW6"/>
<sequence>MNTINLPENPEEKLELGIQIIQSAFSSQIGQIEKERNQLLAINSQKEKQIQDLKKENQQLKMQLNDFQQKMENLFQKQNQIEHENSSLHEMVNKLRESLSKLMGFKQAIIETVEVEEGIPIPKKAYDHLLSPSKSFFTKTNQHFEQNNFQKLSESVQPNWKPQEESKQIKQKEEPKKNPFFLRKNFKDENDPNLHLNFNLKSKEPNQQENIQSIAQTEEILSQIEKNIAKKPSNFQPKLNFYEKNQNQNQDEDEQNYKKVQFQQQKEKENEEEHQKNPFLTQTPNFKRKVPSKYTPFPARFNSKPQKKGFNPEDFFQNARQTLPYNDFNKLLALFRQYSDNHIEKNALFSQASLLVGDSNKSIIDDLHKLLD</sequence>
<proteinExistence type="predicted"/>
<name>A0A9Q0RDW6_ANAIG</name>
<organism evidence="3 4">
    <name type="scientific">Anaeramoeba ignava</name>
    <name type="common">Anaerobic marine amoeba</name>
    <dbReference type="NCBI Taxonomy" id="1746090"/>
    <lineage>
        <taxon>Eukaryota</taxon>
        <taxon>Metamonada</taxon>
        <taxon>Anaeramoebidae</taxon>
        <taxon>Anaeramoeba</taxon>
    </lineage>
</organism>
<feature type="region of interest" description="Disordered" evidence="2">
    <location>
        <begin position="246"/>
        <end position="277"/>
    </location>
</feature>
<evidence type="ECO:0000313" key="4">
    <source>
        <dbReference type="Proteomes" id="UP001149090"/>
    </source>
</evidence>
<feature type="coiled-coil region" evidence="1">
    <location>
        <begin position="29"/>
        <end position="84"/>
    </location>
</feature>
<dbReference type="PANTHER" id="PTHR47383:SF8">
    <property type="entry name" value="OS01G0768300 PROTEIN"/>
    <property type="match status" value="1"/>
</dbReference>
<dbReference type="InterPro" id="IPR058936">
    <property type="entry name" value="At4g15545-like"/>
</dbReference>
<accession>A0A9Q0RDW6</accession>
<evidence type="ECO:0000313" key="3">
    <source>
        <dbReference type="EMBL" id="KAJ5077036.1"/>
    </source>
</evidence>
<protein>
    <submittedName>
        <fullName evidence="3">Uncharacterized protein</fullName>
    </submittedName>
</protein>
<gene>
    <name evidence="3" type="ORF">M0811_00356</name>
</gene>
<dbReference type="Proteomes" id="UP001149090">
    <property type="component" value="Unassembled WGS sequence"/>
</dbReference>
<feature type="compositionally biased region" description="Basic and acidic residues" evidence="2">
    <location>
        <begin position="265"/>
        <end position="276"/>
    </location>
</feature>
<evidence type="ECO:0000256" key="2">
    <source>
        <dbReference type="SAM" id="MobiDB-lite"/>
    </source>
</evidence>
<feature type="region of interest" description="Disordered" evidence="2">
    <location>
        <begin position="152"/>
        <end position="192"/>
    </location>
</feature>
<keyword evidence="4" id="KW-1185">Reference proteome</keyword>
<dbReference type="EMBL" id="JAPDFW010000059">
    <property type="protein sequence ID" value="KAJ5077036.1"/>
    <property type="molecule type" value="Genomic_DNA"/>
</dbReference>
<comment type="caution">
    <text evidence="3">The sequence shown here is derived from an EMBL/GenBank/DDBJ whole genome shotgun (WGS) entry which is preliminary data.</text>
</comment>
<evidence type="ECO:0000256" key="1">
    <source>
        <dbReference type="SAM" id="Coils"/>
    </source>
</evidence>
<keyword evidence="1" id="KW-0175">Coiled coil</keyword>
<dbReference type="PANTHER" id="PTHR47383">
    <property type="entry name" value="OS03G0659800 PROTEIN"/>
    <property type="match status" value="1"/>
</dbReference>